<dbReference type="PANTHER" id="PTHR43372:SF4">
    <property type="entry name" value="FATTY-ACID AMIDE HYDROLASE 2"/>
    <property type="match status" value="1"/>
</dbReference>
<keyword evidence="3" id="KW-1185">Reference proteome</keyword>
<dbReference type="EMBL" id="BPLQ01014420">
    <property type="protein sequence ID" value="GIY79559.1"/>
    <property type="molecule type" value="Genomic_DNA"/>
</dbReference>
<dbReference type="GO" id="GO:0016787">
    <property type="term" value="F:hydrolase activity"/>
    <property type="evidence" value="ECO:0007669"/>
    <property type="project" value="UniProtKB-KW"/>
</dbReference>
<comment type="caution">
    <text evidence="2">The sequence shown here is derived from an EMBL/GenBank/DDBJ whole genome shotgun (WGS) entry which is preliminary data.</text>
</comment>
<dbReference type="InterPro" id="IPR052739">
    <property type="entry name" value="FAAH2"/>
</dbReference>
<dbReference type="InterPro" id="IPR036928">
    <property type="entry name" value="AS_sf"/>
</dbReference>
<name>A0AAV4WCI4_9ARAC</name>
<keyword evidence="2" id="KW-0378">Hydrolase</keyword>
<organism evidence="2 3">
    <name type="scientific">Caerostris darwini</name>
    <dbReference type="NCBI Taxonomy" id="1538125"/>
    <lineage>
        <taxon>Eukaryota</taxon>
        <taxon>Metazoa</taxon>
        <taxon>Ecdysozoa</taxon>
        <taxon>Arthropoda</taxon>
        <taxon>Chelicerata</taxon>
        <taxon>Arachnida</taxon>
        <taxon>Araneae</taxon>
        <taxon>Araneomorphae</taxon>
        <taxon>Entelegynae</taxon>
        <taxon>Araneoidea</taxon>
        <taxon>Araneidae</taxon>
        <taxon>Caerostris</taxon>
    </lineage>
</organism>
<accession>A0AAV4WCI4</accession>
<keyword evidence="1" id="KW-0732">Signal</keyword>
<sequence length="94" mass="10104">MFPKLTVICYTGIFNVLGLPVTQCPLGFNKEGLPYGIQIVGGKNSDPLTIACAVELEKAFGVLTTPKPASDGIYYIIHFSSFGVTIPEKWLGVP</sequence>
<evidence type="ECO:0000313" key="3">
    <source>
        <dbReference type="Proteomes" id="UP001054837"/>
    </source>
</evidence>
<dbReference type="Gene3D" id="3.90.1300.10">
    <property type="entry name" value="Amidase signature (AS) domain"/>
    <property type="match status" value="1"/>
</dbReference>
<evidence type="ECO:0000313" key="2">
    <source>
        <dbReference type="EMBL" id="GIY79559.1"/>
    </source>
</evidence>
<feature type="chain" id="PRO_5043887417" evidence="1">
    <location>
        <begin position="19"/>
        <end position="94"/>
    </location>
</feature>
<protein>
    <submittedName>
        <fullName evidence="2">Fatty-acid amide hydrolase 2-A</fullName>
    </submittedName>
</protein>
<dbReference type="PANTHER" id="PTHR43372">
    <property type="entry name" value="FATTY-ACID AMIDE HYDROLASE"/>
    <property type="match status" value="1"/>
</dbReference>
<dbReference type="SUPFAM" id="SSF75304">
    <property type="entry name" value="Amidase signature (AS) enzymes"/>
    <property type="match status" value="1"/>
</dbReference>
<gene>
    <name evidence="2" type="primary">faah2a_10</name>
    <name evidence="2" type="ORF">CDAR_482791</name>
</gene>
<reference evidence="2 3" key="1">
    <citation type="submission" date="2021-06" db="EMBL/GenBank/DDBJ databases">
        <title>Caerostris darwini draft genome.</title>
        <authorList>
            <person name="Kono N."/>
            <person name="Arakawa K."/>
        </authorList>
    </citation>
    <scope>NUCLEOTIDE SEQUENCE [LARGE SCALE GENOMIC DNA]</scope>
</reference>
<dbReference type="Proteomes" id="UP001054837">
    <property type="component" value="Unassembled WGS sequence"/>
</dbReference>
<dbReference type="AlphaFoldDB" id="A0AAV4WCI4"/>
<dbReference type="GO" id="GO:0012505">
    <property type="term" value="C:endomembrane system"/>
    <property type="evidence" value="ECO:0007669"/>
    <property type="project" value="TreeGrafter"/>
</dbReference>
<proteinExistence type="predicted"/>
<feature type="signal peptide" evidence="1">
    <location>
        <begin position="1"/>
        <end position="18"/>
    </location>
</feature>
<evidence type="ECO:0000256" key="1">
    <source>
        <dbReference type="SAM" id="SignalP"/>
    </source>
</evidence>